<name>A0A3R9N0Q9_9BACT</name>
<gene>
    <name evidence="1" type="ORF">EI290_07395</name>
</gene>
<sequence>MNTGSLQILTWDIADSTYSFEVTICFQQLATKLDFYAECDIWRQFGRELQTFPLSLTHEVTLQIQQAEMALELTAFCYDNEGHAALRVMVNDNRVQPGPYRLEFAIPTDIGGLNELGRKLAGWSLHAYDEFYGEFHTS</sequence>
<reference evidence="1 2" key="1">
    <citation type="submission" date="2018-12" db="EMBL/GenBank/DDBJ databases">
        <authorList>
            <person name="Feng G."/>
            <person name="Zhu H."/>
        </authorList>
    </citation>
    <scope>NUCLEOTIDE SEQUENCE [LARGE SCALE GENOMIC DNA]</scope>
    <source>
        <strain evidence="1 2">9PBR-2</strain>
    </source>
</reference>
<accession>A0A3R9N0Q9</accession>
<dbReference type="EMBL" id="RWIS01000003">
    <property type="protein sequence ID" value="RSK35514.1"/>
    <property type="molecule type" value="Genomic_DNA"/>
</dbReference>
<protein>
    <submittedName>
        <fullName evidence="1">Uncharacterized protein</fullName>
    </submittedName>
</protein>
<proteinExistence type="predicted"/>
<evidence type="ECO:0000313" key="2">
    <source>
        <dbReference type="Proteomes" id="UP000280066"/>
    </source>
</evidence>
<keyword evidence="2" id="KW-1185">Reference proteome</keyword>
<dbReference type="Proteomes" id="UP000280066">
    <property type="component" value="Unassembled WGS sequence"/>
</dbReference>
<organism evidence="1 2">
    <name type="scientific">Hymenobacter metallilatus</name>
    <dbReference type="NCBI Taxonomy" id="2493666"/>
    <lineage>
        <taxon>Bacteria</taxon>
        <taxon>Pseudomonadati</taxon>
        <taxon>Bacteroidota</taxon>
        <taxon>Cytophagia</taxon>
        <taxon>Cytophagales</taxon>
        <taxon>Hymenobacteraceae</taxon>
        <taxon>Hymenobacter</taxon>
    </lineage>
</organism>
<dbReference type="RefSeq" id="WP_125428238.1">
    <property type="nucleotide sequence ID" value="NZ_RWIS01000003.1"/>
</dbReference>
<dbReference type="AlphaFoldDB" id="A0A3R9N0Q9"/>
<evidence type="ECO:0000313" key="1">
    <source>
        <dbReference type="EMBL" id="RSK35514.1"/>
    </source>
</evidence>
<dbReference type="OrthoDB" id="885131at2"/>
<comment type="caution">
    <text evidence="1">The sequence shown here is derived from an EMBL/GenBank/DDBJ whole genome shotgun (WGS) entry which is preliminary data.</text>
</comment>